<gene>
    <name evidence="3" type="ORF">SAMN04488038_1043</name>
</gene>
<evidence type="ECO:0000259" key="2">
    <source>
        <dbReference type="SMART" id="SM00834"/>
    </source>
</evidence>
<dbReference type="AlphaFoldDB" id="A0A1H9DE55"/>
<dbReference type="PANTHER" id="PTHR34404:SF2">
    <property type="entry name" value="CONSERVED SERINE RICH PROTEIN"/>
    <property type="match status" value="1"/>
</dbReference>
<evidence type="ECO:0000256" key="1">
    <source>
        <dbReference type="SAM" id="MobiDB-lite"/>
    </source>
</evidence>
<evidence type="ECO:0000313" key="4">
    <source>
        <dbReference type="Proteomes" id="UP000199233"/>
    </source>
</evidence>
<feature type="region of interest" description="Disordered" evidence="1">
    <location>
        <begin position="100"/>
        <end position="131"/>
    </location>
</feature>
<sequence>MPLYEYHCNACGADLEILHGVSEAPPKKCPECGKLKLVKHVSAAGFRLGGAGWYETDFKSDKDKKKNLVGDKAEAAPACAPGGCEKPGCAAAAESQAAKPASSAKSGAKAAAKPAAKASKPAKPAKKNKAA</sequence>
<dbReference type="NCBIfam" id="TIGR02605">
    <property type="entry name" value="CxxC_CxxC_SSSS"/>
    <property type="match status" value="1"/>
</dbReference>
<dbReference type="Proteomes" id="UP000199233">
    <property type="component" value="Unassembled WGS sequence"/>
</dbReference>
<dbReference type="InterPro" id="IPR013429">
    <property type="entry name" value="Regulatory_FmdB_Zinc_ribbon"/>
</dbReference>
<feature type="compositionally biased region" description="Low complexity" evidence="1">
    <location>
        <begin position="75"/>
        <end position="88"/>
    </location>
</feature>
<proteinExistence type="predicted"/>
<protein>
    <submittedName>
        <fullName evidence="3">Putative regulatory protein, FmdB family</fullName>
    </submittedName>
</protein>
<name>A0A1H9DE55_9GAMM</name>
<dbReference type="Pfam" id="PF09723">
    <property type="entry name" value="Zn_ribbon_8"/>
    <property type="match status" value="1"/>
</dbReference>
<organism evidence="3 4">
    <name type="scientific">Solimonas aquatica</name>
    <dbReference type="NCBI Taxonomy" id="489703"/>
    <lineage>
        <taxon>Bacteria</taxon>
        <taxon>Pseudomonadati</taxon>
        <taxon>Pseudomonadota</taxon>
        <taxon>Gammaproteobacteria</taxon>
        <taxon>Nevskiales</taxon>
        <taxon>Nevskiaceae</taxon>
        <taxon>Solimonas</taxon>
    </lineage>
</organism>
<dbReference type="PANTHER" id="PTHR34404">
    <property type="entry name" value="REGULATORY PROTEIN, FMDB FAMILY"/>
    <property type="match status" value="1"/>
</dbReference>
<accession>A0A1H9DE55</accession>
<feature type="region of interest" description="Disordered" evidence="1">
    <location>
        <begin position="62"/>
        <end position="88"/>
    </location>
</feature>
<reference evidence="3 4" key="1">
    <citation type="submission" date="2016-10" db="EMBL/GenBank/DDBJ databases">
        <authorList>
            <person name="de Groot N.N."/>
        </authorList>
    </citation>
    <scope>NUCLEOTIDE SEQUENCE [LARGE SCALE GENOMIC DNA]</scope>
    <source>
        <strain evidence="3 4">DSM 25927</strain>
    </source>
</reference>
<dbReference type="OrthoDB" id="9813321at2"/>
<dbReference type="RefSeq" id="WP_093283261.1">
    <property type="nucleotide sequence ID" value="NZ_FOFS01000004.1"/>
</dbReference>
<dbReference type="SMART" id="SM00834">
    <property type="entry name" value="CxxC_CXXC_SSSS"/>
    <property type="match status" value="1"/>
</dbReference>
<feature type="domain" description="Putative regulatory protein FmdB zinc ribbon" evidence="2">
    <location>
        <begin position="1"/>
        <end position="42"/>
    </location>
</feature>
<feature type="compositionally biased region" description="Low complexity" evidence="1">
    <location>
        <begin position="100"/>
        <end position="122"/>
    </location>
</feature>
<dbReference type="STRING" id="489703.SAMN04488038_1043"/>
<dbReference type="Gene3D" id="2.20.28.30">
    <property type="entry name" value="RNA polymerase ii, chain L"/>
    <property type="match status" value="1"/>
</dbReference>
<feature type="compositionally biased region" description="Basic and acidic residues" evidence="1">
    <location>
        <begin position="62"/>
        <end position="74"/>
    </location>
</feature>
<dbReference type="EMBL" id="FOFS01000004">
    <property type="protein sequence ID" value="SEQ11740.1"/>
    <property type="molecule type" value="Genomic_DNA"/>
</dbReference>
<evidence type="ECO:0000313" key="3">
    <source>
        <dbReference type="EMBL" id="SEQ11740.1"/>
    </source>
</evidence>
<keyword evidence="4" id="KW-1185">Reference proteome</keyword>